<sequence>DASDYAGFTDPDAAREPWISVNPNKSVINVKAQEGDPESVLAFYRRLIALRHANALVSAGGFRNARRPGSSDLLVHAVDLVRRRLWSP</sequence>
<dbReference type="InterPro" id="IPR017853">
    <property type="entry name" value="GH"/>
</dbReference>
<protein>
    <submittedName>
        <fullName evidence="2">CAZy families GH13 protein</fullName>
    </submittedName>
</protein>
<proteinExistence type="predicted"/>
<dbReference type="AlphaFoldDB" id="A0A060CC35"/>
<reference evidence="2" key="1">
    <citation type="journal article" date="2013" name="Environ. Microbiol.">
        <title>Seasonally variable intestinal metagenomes of the red palm weevil (Rhynchophorus ferrugineus).</title>
        <authorList>
            <person name="Jia S."/>
            <person name="Zhang X."/>
            <person name="Zhang G."/>
            <person name="Yin A."/>
            <person name="Zhang S."/>
            <person name="Li F."/>
            <person name="Wang L."/>
            <person name="Zhao D."/>
            <person name="Yun Q."/>
            <person name="Tala"/>
            <person name="Wang J."/>
            <person name="Sun G."/>
            <person name="Baabdullah M."/>
            <person name="Yu X."/>
            <person name="Hu S."/>
            <person name="Al-Mssallem I.S."/>
            <person name="Yu J."/>
        </authorList>
    </citation>
    <scope>NUCLEOTIDE SEQUENCE</scope>
</reference>
<dbReference type="SUPFAM" id="SSF51445">
    <property type="entry name" value="(Trans)glycosidases"/>
    <property type="match status" value="1"/>
</dbReference>
<evidence type="ECO:0000259" key="1">
    <source>
        <dbReference type="Pfam" id="PF00128"/>
    </source>
</evidence>
<dbReference type="Pfam" id="PF00128">
    <property type="entry name" value="Alpha-amylase"/>
    <property type="match status" value="1"/>
</dbReference>
<dbReference type="EMBL" id="KF125446">
    <property type="protein sequence ID" value="AIA92774.1"/>
    <property type="molecule type" value="Genomic_DNA"/>
</dbReference>
<dbReference type="InterPro" id="IPR006047">
    <property type="entry name" value="GH13_cat_dom"/>
</dbReference>
<name>A0A060CC35_9BIFI</name>
<dbReference type="Gene3D" id="3.20.20.80">
    <property type="entry name" value="Glycosidases"/>
    <property type="match status" value="1"/>
</dbReference>
<organism evidence="2">
    <name type="scientific">uncultured Bifidobacterium sp</name>
    <dbReference type="NCBI Taxonomy" id="165187"/>
    <lineage>
        <taxon>Bacteria</taxon>
        <taxon>Bacillati</taxon>
        <taxon>Actinomycetota</taxon>
        <taxon>Actinomycetes</taxon>
        <taxon>Bifidobacteriales</taxon>
        <taxon>Bifidobacteriaceae</taxon>
        <taxon>Bifidobacterium</taxon>
        <taxon>environmental samples</taxon>
    </lineage>
</organism>
<accession>A0A060CC35</accession>
<feature type="non-terminal residue" evidence="2">
    <location>
        <position position="1"/>
    </location>
</feature>
<dbReference type="GO" id="GO:0005975">
    <property type="term" value="P:carbohydrate metabolic process"/>
    <property type="evidence" value="ECO:0007669"/>
    <property type="project" value="InterPro"/>
</dbReference>
<feature type="domain" description="Glycosyl hydrolase family 13 catalytic" evidence="1">
    <location>
        <begin position="2"/>
        <end position="59"/>
    </location>
</feature>
<evidence type="ECO:0000313" key="2">
    <source>
        <dbReference type="EMBL" id="AIA92774.1"/>
    </source>
</evidence>